<evidence type="ECO:0000313" key="3">
    <source>
        <dbReference type="Proteomes" id="UP000002945"/>
    </source>
</evidence>
<feature type="transmembrane region" description="Helical" evidence="1">
    <location>
        <begin position="21"/>
        <end position="40"/>
    </location>
</feature>
<proteinExistence type="predicted"/>
<accession>A9E0V0</accession>
<evidence type="ECO:0000313" key="2">
    <source>
        <dbReference type="EMBL" id="EDP95546.1"/>
    </source>
</evidence>
<dbReference type="eggNOG" id="ENOG50336VG">
    <property type="taxonomic scope" value="Bacteria"/>
</dbReference>
<sequence>MKRLKSTKYLYLFLKQKIEAFMKLTIIAISLLSVLSFTSISETTTTVQETTEAVYGSSFSLINDTKNKVSIYTGTGYVSLNKGSKTSISCKVGKTVHWANKGKKGDVIFKITSDMCGETVKLSKVMD</sequence>
<organism evidence="2 3">
    <name type="scientific">Kordia algicida OT-1</name>
    <dbReference type="NCBI Taxonomy" id="391587"/>
    <lineage>
        <taxon>Bacteria</taxon>
        <taxon>Pseudomonadati</taxon>
        <taxon>Bacteroidota</taxon>
        <taxon>Flavobacteriia</taxon>
        <taxon>Flavobacteriales</taxon>
        <taxon>Flavobacteriaceae</taxon>
        <taxon>Kordia</taxon>
    </lineage>
</organism>
<comment type="caution">
    <text evidence="2">The sequence shown here is derived from an EMBL/GenBank/DDBJ whole genome shotgun (WGS) entry which is preliminary data.</text>
</comment>
<dbReference type="Proteomes" id="UP000002945">
    <property type="component" value="Unassembled WGS sequence"/>
</dbReference>
<evidence type="ECO:0000256" key="1">
    <source>
        <dbReference type="SAM" id="Phobius"/>
    </source>
</evidence>
<reference evidence="2 3" key="1">
    <citation type="journal article" date="2011" name="J. Bacteriol.">
        <title>Genome sequence of the algicidal bacterium Kordia algicida OT-1.</title>
        <authorList>
            <person name="Lee H.S."/>
            <person name="Kang S.G."/>
            <person name="Kwon K.K."/>
            <person name="Lee J.H."/>
            <person name="Kim S.J."/>
        </authorList>
    </citation>
    <scope>NUCLEOTIDE SEQUENCE [LARGE SCALE GENOMIC DNA]</scope>
    <source>
        <strain evidence="2 3">OT-1</strain>
    </source>
</reference>
<protein>
    <submittedName>
        <fullName evidence="2">Uncharacterized protein</fullName>
    </submittedName>
</protein>
<keyword evidence="3" id="KW-1185">Reference proteome</keyword>
<keyword evidence="1" id="KW-1133">Transmembrane helix</keyword>
<dbReference type="STRING" id="391587.KAOT1_21881"/>
<keyword evidence="1" id="KW-0472">Membrane</keyword>
<name>A9E0V0_9FLAO</name>
<dbReference type="AlphaFoldDB" id="A9E0V0"/>
<dbReference type="HOGENOM" id="CLU_161294_0_0_10"/>
<keyword evidence="1" id="KW-0812">Transmembrane</keyword>
<gene>
    <name evidence="2" type="ORF">KAOT1_21881</name>
</gene>
<dbReference type="EMBL" id="ABIB01000007">
    <property type="protein sequence ID" value="EDP95546.1"/>
    <property type="molecule type" value="Genomic_DNA"/>
</dbReference>